<dbReference type="InterPro" id="IPR052509">
    <property type="entry name" value="Metal_resp_DNA-bind_regulator"/>
</dbReference>
<keyword evidence="3" id="KW-1185">Reference proteome</keyword>
<dbReference type="InterPro" id="IPR036388">
    <property type="entry name" value="WH-like_DNA-bd_sf"/>
</dbReference>
<dbReference type="PANTHER" id="PTHR33169:SF14">
    <property type="entry name" value="TRANSCRIPTIONAL REGULATOR RV3488"/>
    <property type="match status" value="1"/>
</dbReference>
<dbReference type="PANTHER" id="PTHR33169">
    <property type="entry name" value="PADR-FAMILY TRANSCRIPTIONAL REGULATOR"/>
    <property type="match status" value="1"/>
</dbReference>
<evidence type="ECO:0000313" key="3">
    <source>
        <dbReference type="Proteomes" id="UP000294911"/>
    </source>
</evidence>
<dbReference type="InterPro" id="IPR005149">
    <property type="entry name" value="Tscrpt_reg_PadR_N"/>
</dbReference>
<dbReference type="RefSeq" id="WP_132874989.1">
    <property type="nucleotide sequence ID" value="NZ_SLXQ01000001.1"/>
</dbReference>
<reference evidence="2 3" key="1">
    <citation type="submission" date="2019-03" db="EMBL/GenBank/DDBJ databases">
        <title>Genomic Encyclopedia of Type Strains, Phase IV (KMG-IV): sequencing the most valuable type-strain genomes for metagenomic binning, comparative biology and taxonomic classification.</title>
        <authorList>
            <person name="Goeker M."/>
        </authorList>
    </citation>
    <scope>NUCLEOTIDE SEQUENCE [LARGE SCALE GENOMIC DNA]</scope>
    <source>
        <strain evidence="2 3">DSM 45765</strain>
    </source>
</reference>
<dbReference type="InterPro" id="IPR036390">
    <property type="entry name" value="WH_DNA-bd_sf"/>
</dbReference>
<evidence type="ECO:0000313" key="2">
    <source>
        <dbReference type="EMBL" id="TCP56384.1"/>
    </source>
</evidence>
<dbReference type="Proteomes" id="UP000294911">
    <property type="component" value="Unassembled WGS sequence"/>
</dbReference>
<accession>A0A4R2R3F2</accession>
<dbReference type="Pfam" id="PF03551">
    <property type="entry name" value="PadR"/>
    <property type="match status" value="1"/>
</dbReference>
<dbReference type="AlphaFoldDB" id="A0A4R2R3F2"/>
<organism evidence="2 3">
    <name type="scientific">Tamaricihabitans halophyticus</name>
    <dbReference type="NCBI Taxonomy" id="1262583"/>
    <lineage>
        <taxon>Bacteria</taxon>
        <taxon>Bacillati</taxon>
        <taxon>Actinomycetota</taxon>
        <taxon>Actinomycetes</taxon>
        <taxon>Pseudonocardiales</taxon>
        <taxon>Pseudonocardiaceae</taxon>
        <taxon>Tamaricihabitans</taxon>
    </lineage>
</organism>
<dbReference type="EMBL" id="SLXQ01000001">
    <property type="protein sequence ID" value="TCP56384.1"/>
    <property type="molecule type" value="Genomic_DNA"/>
</dbReference>
<dbReference type="SUPFAM" id="SSF46785">
    <property type="entry name" value="Winged helix' DNA-binding domain"/>
    <property type="match status" value="1"/>
</dbReference>
<gene>
    <name evidence="2" type="ORF">EV191_101327</name>
</gene>
<proteinExistence type="predicted"/>
<sequence length="201" mass="22468">MSATRLLVLGAVRMYGKAHGYQVRRELQTWSADRWAKAQPGSIYHALKKMAAEGLLEVVDTEPGKAGPDRTGYRLTSEGETHYQVLLSQAVVEADPWQPQTELFFAGMSLLPTMPRKQAISALRQRVTTLRAQRSNWHQHLESSEGWGEPPHVFEMYRLWGGQVHTAIEWTEQLIDKLAAGEFVMADDSAAAFGAPPSNHD</sequence>
<dbReference type="Gene3D" id="1.10.10.10">
    <property type="entry name" value="Winged helix-like DNA-binding domain superfamily/Winged helix DNA-binding domain"/>
    <property type="match status" value="1"/>
</dbReference>
<feature type="domain" description="Transcription regulator PadR N-terminal" evidence="1">
    <location>
        <begin position="9"/>
        <end position="83"/>
    </location>
</feature>
<name>A0A4R2R3F2_9PSEU</name>
<dbReference type="OrthoDB" id="8443918at2"/>
<comment type="caution">
    <text evidence="2">The sequence shown here is derived from an EMBL/GenBank/DDBJ whole genome shotgun (WGS) entry which is preliminary data.</text>
</comment>
<protein>
    <submittedName>
        <fullName evidence="2">PadR family transcriptional regulator</fullName>
    </submittedName>
</protein>
<evidence type="ECO:0000259" key="1">
    <source>
        <dbReference type="Pfam" id="PF03551"/>
    </source>
</evidence>